<keyword evidence="1" id="KW-0732">Signal</keyword>
<gene>
    <name evidence="2" type="ORF">LMH87_002928</name>
</gene>
<proteinExistence type="predicted"/>
<keyword evidence="3" id="KW-1185">Reference proteome</keyword>
<evidence type="ECO:0000313" key="3">
    <source>
        <dbReference type="Proteomes" id="UP001144673"/>
    </source>
</evidence>
<reference evidence="2" key="1">
    <citation type="journal article" date="2023" name="Access Microbiol">
        <title>De-novo genome assembly for Akanthomyces muscarius, a biocontrol agent of insect agricultural pests.</title>
        <authorList>
            <person name="Erdos Z."/>
            <person name="Studholme D.J."/>
            <person name="Raymond B."/>
            <person name="Sharma M."/>
        </authorList>
    </citation>
    <scope>NUCLEOTIDE SEQUENCE</scope>
    <source>
        <strain evidence="2">Ve6</strain>
    </source>
</reference>
<name>A0A9W8UHI2_AKAMU</name>
<dbReference type="KEGG" id="amus:LMH87_002928"/>
<dbReference type="GeneID" id="80890087"/>
<evidence type="ECO:0000256" key="1">
    <source>
        <dbReference type="SAM" id="SignalP"/>
    </source>
</evidence>
<protein>
    <recommendedName>
        <fullName evidence="4">Phosphoglycerate mutase family protein</fullName>
    </recommendedName>
</protein>
<feature type="signal peptide" evidence="1">
    <location>
        <begin position="1"/>
        <end position="30"/>
    </location>
</feature>
<comment type="caution">
    <text evidence="2">The sequence shown here is derived from an EMBL/GenBank/DDBJ whole genome shotgun (WGS) entry which is preliminary data.</text>
</comment>
<accession>A0A9W8UHI2</accession>
<dbReference type="AlphaFoldDB" id="A0A9W8UHI2"/>
<dbReference type="RefSeq" id="XP_056051402.1">
    <property type="nucleotide sequence ID" value="XM_056194466.1"/>
</dbReference>
<dbReference type="EMBL" id="JAJHUN010000010">
    <property type="protein sequence ID" value="KAJ4148461.1"/>
    <property type="molecule type" value="Genomic_DNA"/>
</dbReference>
<feature type="chain" id="PRO_5040726003" description="Phosphoglycerate mutase family protein" evidence="1">
    <location>
        <begin position="31"/>
        <end position="224"/>
    </location>
</feature>
<organism evidence="2 3">
    <name type="scientific">Akanthomyces muscarius</name>
    <name type="common">Entomopathogenic fungus</name>
    <name type="synonym">Lecanicillium muscarium</name>
    <dbReference type="NCBI Taxonomy" id="2231603"/>
    <lineage>
        <taxon>Eukaryota</taxon>
        <taxon>Fungi</taxon>
        <taxon>Dikarya</taxon>
        <taxon>Ascomycota</taxon>
        <taxon>Pezizomycotina</taxon>
        <taxon>Sordariomycetes</taxon>
        <taxon>Hypocreomycetidae</taxon>
        <taxon>Hypocreales</taxon>
        <taxon>Cordycipitaceae</taxon>
        <taxon>Akanthomyces</taxon>
    </lineage>
</organism>
<evidence type="ECO:0000313" key="2">
    <source>
        <dbReference type="EMBL" id="KAJ4148461.1"/>
    </source>
</evidence>
<evidence type="ECO:0008006" key="4">
    <source>
        <dbReference type="Google" id="ProtNLM"/>
    </source>
</evidence>
<dbReference type="Proteomes" id="UP001144673">
    <property type="component" value="Chromosome 3"/>
</dbReference>
<sequence>MISWEAALLSAFSTLFPVTLPLTGACLAVASPVADTNAATHPTFFLIRHAEKDKHGIIDQRGKEREKCLVKLFSKDSDYDIQEIITPKYHRNDPVTERPYNTTLPLAKSLGLTIQDACEYDDMACAAKEALSYKGSGNVLIAWEHVRLPTVAADIGAQDVPKYPDDRFDLIYTLPYPYAKCSYPRCLTMYSSVYSRYRRSLSVMCNAVPVSHREPHDRSCKRRI</sequence>